<name>A0ABT1J310_9ACTN</name>
<accession>A0ABT1J310</accession>
<dbReference type="Proteomes" id="UP001206483">
    <property type="component" value="Unassembled WGS sequence"/>
</dbReference>
<feature type="transmembrane region" description="Helical" evidence="1">
    <location>
        <begin position="12"/>
        <end position="29"/>
    </location>
</feature>
<sequence length="69" mass="6964">MSGALRANRALRAAAVGLVLGGVAFHLWLGARLPLLAVPVGLACHLAAGLAARRWARGRARAAEAGAAQ</sequence>
<organism evidence="2 3">
    <name type="scientific">Kitasatospora paracochleata</name>
    <dbReference type="NCBI Taxonomy" id="58354"/>
    <lineage>
        <taxon>Bacteria</taxon>
        <taxon>Bacillati</taxon>
        <taxon>Actinomycetota</taxon>
        <taxon>Actinomycetes</taxon>
        <taxon>Kitasatosporales</taxon>
        <taxon>Streptomycetaceae</taxon>
        <taxon>Kitasatospora</taxon>
    </lineage>
</organism>
<feature type="transmembrane region" description="Helical" evidence="1">
    <location>
        <begin position="35"/>
        <end position="52"/>
    </location>
</feature>
<keyword evidence="3" id="KW-1185">Reference proteome</keyword>
<gene>
    <name evidence="2" type="ORF">FHR36_004289</name>
</gene>
<dbReference type="EMBL" id="JAMZDX010000004">
    <property type="protein sequence ID" value="MCP2311126.1"/>
    <property type="molecule type" value="Genomic_DNA"/>
</dbReference>
<evidence type="ECO:0000313" key="2">
    <source>
        <dbReference type="EMBL" id="MCP2311126.1"/>
    </source>
</evidence>
<keyword evidence="1" id="KW-0812">Transmembrane</keyword>
<evidence type="ECO:0000256" key="1">
    <source>
        <dbReference type="SAM" id="Phobius"/>
    </source>
</evidence>
<keyword evidence="1" id="KW-1133">Transmembrane helix</keyword>
<dbReference type="RefSeq" id="WP_253799764.1">
    <property type="nucleotide sequence ID" value="NZ_BAAAUB010000023.1"/>
</dbReference>
<evidence type="ECO:0000313" key="3">
    <source>
        <dbReference type="Proteomes" id="UP001206483"/>
    </source>
</evidence>
<proteinExistence type="predicted"/>
<comment type="caution">
    <text evidence="2">The sequence shown here is derived from an EMBL/GenBank/DDBJ whole genome shotgun (WGS) entry which is preliminary data.</text>
</comment>
<keyword evidence="1" id="KW-0472">Membrane</keyword>
<protein>
    <submittedName>
        <fullName evidence="2">Uncharacterized protein</fullName>
    </submittedName>
</protein>
<reference evidence="2 3" key="1">
    <citation type="submission" date="2022-06" db="EMBL/GenBank/DDBJ databases">
        <title>Sequencing the genomes of 1000 actinobacteria strains.</title>
        <authorList>
            <person name="Klenk H.-P."/>
        </authorList>
    </citation>
    <scope>NUCLEOTIDE SEQUENCE [LARGE SCALE GENOMIC DNA]</scope>
    <source>
        <strain evidence="2 3">DSM 41656</strain>
    </source>
</reference>